<keyword evidence="3" id="KW-1185">Reference proteome</keyword>
<evidence type="ECO:0000313" key="2">
    <source>
        <dbReference type="EMBL" id="KAK9825890.1"/>
    </source>
</evidence>
<dbReference type="AlphaFoldDB" id="A0AAW1QX70"/>
<comment type="caution">
    <text evidence="2">The sequence shown here is derived from an EMBL/GenBank/DDBJ whole genome shotgun (WGS) entry which is preliminary data.</text>
</comment>
<organism evidence="2 3">
    <name type="scientific">Elliptochloris bilobata</name>
    <dbReference type="NCBI Taxonomy" id="381761"/>
    <lineage>
        <taxon>Eukaryota</taxon>
        <taxon>Viridiplantae</taxon>
        <taxon>Chlorophyta</taxon>
        <taxon>core chlorophytes</taxon>
        <taxon>Trebouxiophyceae</taxon>
        <taxon>Trebouxiophyceae incertae sedis</taxon>
        <taxon>Elliptochloris clade</taxon>
        <taxon>Elliptochloris</taxon>
    </lineage>
</organism>
<feature type="transmembrane region" description="Helical" evidence="1">
    <location>
        <begin position="34"/>
        <end position="58"/>
    </location>
</feature>
<accession>A0AAW1QX70</accession>
<sequence length="121" mass="12075">MEQAPSLCLAVSACAIAPSPKTEQRSLEEIPDDTLADVMACLATLLVGVGVGVAAAAAAEGVAWSCGGVRLERVEQYKYLGVTFSAAAGGGLVLAQCATAAAALLREALAKGPEWGGRGSV</sequence>
<protein>
    <recommendedName>
        <fullName evidence="4">CASP-like protein</fullName>
    </recommendedName>
</protein>
<name>A0AAW1QX70_9CHLO</name>
<proteinExistence type="predicted"/>
<dbReference type="Proteomes" id="UP001445335">
    <property type="component" value="Unassembled WGS sequence"/>
</dbReference>
<keyword evidence="1" id="KW-0472">Membrane</keyword>
<evidence type="ECO:0000256" key="1">
    <source>
        <dbReference type="SAM" id="Phobius"/>
    </source>
</evidence>
<keyword evidence="1" id="KW-1133">Transmembrane helix</keyword>
<reference evidence="2 3" key="1">
    <citation type="journal article" date="2024" name="Nat. Commun.">
        <title>Phylogenomics reveals the evolutionary origins of lichenization in chlorophyte algae.</title>
        <authorList>
            <person name="Puginier C."/>
            <person name="Libourel C."/>
            <person name="Otte J."/>
            <person name="Skaloud P."/>
            <person name="Haon M."/>
            <person name="Grisel S."/>
            <person name="Petersen M."/>
            <person name="Berrin J.G."/>
            <person name="Delaux P.M."/>
            <person name="Dal Grande F."/>
            <person name="Keller J."/>
        </authorList>
    </citation>
    <scope>NUCLEOTIDE SEQUENCE [LARGE SCALE GENOMIC DNA]</scope>
    <source>
        <strain evidence="2 3">SAG 245.80</strain>
    </source>
</reference>
<feature type="transmembrane region" description="Helical" evidence="1">
    <location>
        <begin position="79"/>
        <end position="105"/>
    </location>
</feature>
<gene>
    <name evidence="2" type="ORF">WJX81_001910</name>
</gene>
<keyword evidence="1" id="KW-0812">Transmembrane</keyword>
<evidence type="ECO:0000313" key="3">
    <source>
        <dbReference type="Proteomes" id="UP001445335"/>
    </source>
</evidence>
<evidence type="ECO:0008006" key="4">
    <source>
        <dbReference type="Google" id="ProtNLM"/>
    </source>
</evidence>
<dbReference type="EMBL" id="JALJOU010000069">
    <property type="protein sequence ID" value="KAK9825890.1"/>
    <property type="molecule type" value="Genomic_DNA"/>
</dbReference>